<keyword evidence="2" id="KW-1185">Reference proteome</keyword>
<gene>
    <name evidence="1" type="ORF">G2W53_005576</name>
</gene>
<comment type="caution">
    <text evidence="1">The sequence shown here is derived from an EMBL/GenBank/DDBJ whole genome shotgun (WGS) entry which is preliminary data.</text>
</comment>
<accession>A0A834X391</accession>
<dbReference type="AlphaFoldDB" id="A0A834X391"/>
<evidence type="ECO:0000313" key="1">
    <source>
        <dbReference type="EMBL" id="KAF7837094.1"/>
    </source>
</evidence>
<name>A0A834X391_9FABA</name>
<dbReference type="OrthoDB" id="10589443at2759"/>
<organism evidence="1 2">
    <name type="scientific">Senna tora</name>
    <dbReference type="NCBI Taxonomy" id="362788"/>
    <lineage>
        <taxon>Eukaryota</taxon>
        <taxon>Viridiplantae</taxon>
        <taxon>Streptophyta</taxon>
        <taxon>Embryophyta</taxon>
        <taxon>Tracheophyta</taxon>
        <taxon>Spermatophyta</taxon>
        <taxon>Magnoliopsida</taxon>
        <taxon>eudicotyledons</taxon>
        <taxon>Gunneridae</taxon>
        <taxon>Pentapetalae</taxon>
        <taxon>rosids</taxon>
        <taxon>fabids</taxon>
        <taxon>Fabales</taxon>
        <taxon>Fabaceae</taxon>
        <taxon>Caesalpinioideae</taxon>
        <taxon>Cassia clade</taxon>
        <taxon>Senna</taxon>
    </lineage>
</organism>
<dbReference type="EMBL" id="JAAIUW010000003">
    <property type="protein sequence ID" value="KAF7837094.1"/>
    <property type="molecule type" value="Genomic_DNA"/>
</dbReference>
<reference evidence="1" key="1">
    <citation type="submission" date="2020-09" db="EMBL/GenBank/DDBJ databases">
        <title>Genome-Enabled Discovery of Anthraquinone Biosynthesis in Senna tora.</title>
        <authorList>
            <person name="Kang S.-H."/>
            <person name="Pandey R.P."/>
            <person name="Lee C.-M."/>
            <person name="Sim J.-S."/>
            <person name="Jeong J.-T."/>
            <person name="Choi B.-S."/>
            <person name="Jung M."/>
            <person name="Ginzburg D."/>
            <person name="Zhao K."/>
            <person name="Won S.Y."/>
            <person name="Oh T.-J."/>
            <person name="Yu Y."/>
            <person name="Kim N.-H."/>
            <person name="Lee O.R."/>
            <person name="Lee T.-H."/>
            <person name="Bashyal P."/>
            <person name="Kim T.-S."/>
            <person name="Lee W.-H."/>
            <person name="Kawkins C."/>
            <person name="Kim C.-K."/>
            <person name="Kim J.S."/>
            <person name="Ahn B.O."/>
            <person name="Rhee S.Y."/>
            <person name="Sohng J.K."/>
        </authorList>
    </citation>
    <scope>NUCLEOTIDE SEQUENCE</scope>
    <source>
        <tissue evidence="1">Leaf</tissue>
    </source>
</reference>
<protein>
    <submittedName>
        <fullName evidence="1">Uncharacterized protein</fullName>
    </submittedName>
</protein>
<evidence type="ECO:0000313" key="2">
    <source>
        <dbReference type="Proteomes" id="UP000634136"/>
    </source>
</evidence>
<sequence>MTISKAVSTFVEFKADVSMKNRPSASARLFPSSTLTFLIFSKSLLLPTSIIATVRKGKQSQALIVNNQNPKGEKDKDKVNLVPELSQALSSMKRNQTKPQVQLKILTLELIEPAADTVEGGPAADIVDDESTDSASVVGRGDGTESLLTSGVPNLGLDFLAVDFQALCLKLNANGCLRVGIELVAGVAGEQVGFADGGIADYDDFEEVLFTSLVVGRHV</sequence>
<dbReference type="Proteomes" id="UP000634136">
    <property type="component" value="Unassembled WGS sequence"/>
</dbReference>
<proteinExistence type="predicted"/>